<dbReference type="Gene3D" id="3.40.190.10">
    <property type="entry name" value="Periplasmic binding protein-like II"/>
    <property type="match status" value="2"/>
</dbReference>
<accession>A0A0B2A2P6</accession>
<proteinExistence type="predicted"/>
<keyword evidence="5" id="KW-1185">Reference proteome</keyword>
<evidence type="ECO:0000259" key="3">
    <source>
        <dbReference type="SMART" id="SM00062"/>
    </source>
</evidence>
<dbReference type="OrthoDB" id="8454826at2"/>
<dbReference type="PANTHER" id="PTHR35936:SF17">
    <property type="entry name" value="ARGININE-BINDING EXTRACELLULAR PROTEIN ARTP"/>
    <property type="match status" value="1"/>
</dbReference>
<dbReference type="STRING" id="1348253.LK09_17540"/>
<gene>
    <name evidence="4" type="ORF">LK09_17540</name>
</gene>
<dbReference type="SMART" id="SM00062">
    <property type="entry name" value="PBPb"/>
    <property type="match status" value="1"/>
</dbReference>
<reference evidence="4 5" key="1">
    <citation type="submission" date="2014-11" db="EMBL/GenBank/DDBJ databases">
        <title>Genome sequence of Microbacterium mangrovi MUSC 115(T).</title>
        <authorList>
            <person name="Lee L.-H."/>
        </authorList>
    </citation>
    <scope>NUCLEOTIDE SEQUENCE [LARGE SCALE GENOMIC DNA]</scope>
    <source>
        <strain evidence="4 5">MUSC 115</strain>
    </source>
</reference>
<dbReference type="Proteomes" id="UP000031030">
    <property type="component" value="Unassembled WGS sequence"/>
</dbReference>
<dbReference type="PANTHER" id="PTHR35936">
    <property type="entry name" value="MEMBRANE-BOUND LYTIC MUREIN TRANSGLYCOSYLASE F"/>
    <property type="match status" value="1"/>
</dbReference>
<feature type="chain" id="PRO_5038661786" description="Solute-binding protein family 3/N-terminal domain-containing protein" evidence="2">
    <location>
        <begin position="24"/>
        <end position="287"/>
    </location>
</feature>
<name>A0A0B2A2P6_9MICO</name>
<dbReference type="SUPFAM" id="SSF53850">
    <property type="entry name" value="Periplasmic binding protein-like II"/>
    <property type="match status" value="1"/>
</dbReference>
<evidence type="ECO:0000313" key="4">
    <source>
        <dbReference type="EMBL" id="KHK95833.1"/>
    </source>
</evidence>
<feature type="signal peptide" evidence="2">
    <location>
        <begin position="1"/>
        <end position="23"/>
    </location>
</feature>
<dbReference type="InterPro" id="IPR001638">
    <property type="entry name" value="Solute-binding_3/MltF_N"/>
</dbReference>
<protein>
    <recommendedName>
        <fullName evidence="3">Solute-binding protein family 3/N-terminal domain-containing protein</fullName>
    </recommendedName>
</protein>
<feature type="domain" description="Solute-binding protein family 3/N-terminal" evidence="3">
    <location>
        <begin position="49"/>
        <end position="280"/>
    </location>
</feature>
<evidence type="ECO:0000256" key="1">
    <source>
        <dbReference type="ARBA" id="ARBA00022729"/>
    </source>
</evidence>
<organism evidence="4 5">
    <name type="scientific">Microbacterium mangrovi</name>
    <dbReference type="NCBI Taxonomy" id="1348253"/>
    <lineage>
        <taxon>Bacteria</taxon>
        <taxon>Bacillati</taxon>
        <taxon>Actinomycetota</taxon>
        <taxon>Actinomycetes</taxon>
        <taxon>Micrococcales</taxon>
        <taxon>Microbacteriaceae</taxon>
        <taxon>Microbacterium</taxon>
    </lineage>
</organism>
<sequence length="287" mass="29067">MNLRVLGLAAVATAALLLTGCSASSNGGSGAGAANANSKAPEGLLEAGTLTACIDPEYAPLEYYKNGSSGDIVGFDADGVRALAAHWGVTAKLSATSFDGLMPALNASRCDIVWSGLYQSDKRKAISDSSPVMQAGPAAVAAPALAAKLSTAEDLCGLRVVTQSASANSSDVADLSKKCVADGKKAISQSNYPQTAQTVLAVLNGKADVLVETNVGAAYIASQNSGKLAVASNSVFPSETTFGVFTRKGDKLSAPVAEALKALYADGTLTKIAKQYNLDPATLEVSK</sequence>
<dbReference type="PROSITE" id="PS51257">
    <property type="entry name" value="PROKAR_LIPOPROTEIN"/>
    <property type="match status" value="1"/>
</dbReference>
<dbReference type="AlphaFoldDB" id="A0A0B2A2P6"/>
<dbReference type="EMBL" id="JTDK01000018">
    <property type="protein sequence ID" value="KHK95833.1"/>
    <property type="molecule type" value="Genomic_DNA"/>
</dbReference>
<dbReference type="Pfam" id="PF00497">
    <property type="entry name" value="SBP_bac_3"/>
    <property type="match status" value="1"/>
</dbReference>
<evidence type="ECO:0000313" key="5">
    <source>
        <dbReference type="Proteomes" id="UP000031030"/>
    </source>
</evidence>
<keyword evidence="1 2" id="KW-0732">Signal</keyword>
<dbReference type="RefSeq" id="WP_039402481.1">
    <property type="nucleotide sequence ID" value="NZ_JTDK01000018.1"/>
</dbReference>
<comment type="caution">
    <text evidence="4">The sequence shown here is derived from an EMBL/GenBank/DDBJ whole genome shotgun (WGS) entry which is preliminary data.</text>
</comment>
<evidence type="ECO:0000256" key="2">
    <source>
        <dbReference type="SAM" id="SignalP"/>
    </source>
</evidence>